<name>A0A077L9T7_9BACT</name>
<feature type="signal peptide" evidence="1">
    <location>
        <begin position="1"/>
        <end position="22"/>
    </location>
</feature>
<evidence type="ECO:0000313" key="2">
    <source>
        <dbReference type="EMBL" id="BAP39793.1"/>
    </source>
</evidence>
<dbReference type="STRING" id="29554.MCAN360_0774"/>
<evidence type="ECO:0000256" key="1">
    <source>
        <dbReference type="SAM" id="SignalP"/>
    </source>
</evidence>
<dbReference type="HOGENOM" id="CLU_1667429_0_0_14"/>
<dbReference type="PROSITE" id="PS51257">
    <property type="entry name" value="PROKAR_LIPOPROTEIN"/>
    <property type="match status" value="1"/>
</dbReference>
<dbReference type="AlphaFoldDB" id="A0A077L9T7"/>
<accession>A0A077L9T7</accession>
<dbReference type="Proteomes" id="UP000031641">
    <property type="component" value="Chromosome"/>
</dbReference>
<organism evidence="2 3">
    <name type="scientific">Metamycoplasma canadense</name>
    <dbReference type="NCBI Taxonomy" id="29554"/>
    <lineage>
        <taxon>Bacteria</taxon>
        <taxon>Bacillati</taxon>
        <taxon>Mycoplasmatota</taxon>
        <taxon>Mycoplasmoidales</taxon>
        <taxon>Metamycoplasmataceae</taxon>
        <taxon>Metamycoplasma</taxon>
    </lineage>
</organism>
<keyword evidence="3" id="KW-1185">Reference proteome</keyword>
<protein>
    <recommendedName>
        <fullName evidence="4">Lipoprotein</fullName>
    </recommendedName>
</protein>
<reference evidence="3" key="1">
    <citation type="journal article" date="2014" name="Genome Announc.">
        <title>Complete Genome Sequence of Mycoplasma canadense Strain HAZ 360_1 from Bovine Mastitic Milk in Japan.</title>
        <authorList>
            <person name="Hata E."/>
        </authorList>
    </citation>
    <scope>NUCLEOTIDE SEQUENCE [LARGE SCALE GENOMIC DNA]</scope>
    <source>
        <strain evidence="3">HAZ360_1</strain>
    </source>
</reference>
<feature type="chain" id="PRO_5001720047" description="Lipoprotein" evidence="1">
    <location>
        <begin position="23"/>
        <end position="158"/>
    </location>
</feature>
<gene>
    <name evidence="2" type="ORF">MCAN360_0774</name>
</gene>
<dbReference type="RefSeq" id="WP_045434305.1">
    <property type="nucleotide sequence ID" value="NZ_AP014631.1"/>
</dbReference>
<evidence type="ECO:0008006" key="4">
    <source>
        <dbReference type="Google" id="ProtNLM"/>
    </source>
</evidence>
<keyword evidence="1" id="KW-0732">Signal</keyword>
<sequence length="158" mass="18770">MKINKFKKVLFFSSLFLSPAIPLVSISCSFGQQEDYKQKKYQVQLLSSNQIQFIKNQFKFTLKNNIDYNNDKIDDIWNKYIKRSKKGSNEIDLILNWDSEFKRLFNFEYHKLNGFGSEHKYIFELTKEGMTPTIKYKIICVDRNNQLEGEGLVKLEID</sequence>
<proteinExistence type="predicted"/>
<dbReference type="EMBL" id="AP014631">
    <property type="protein sequence ID" value="BAP39793.1"/>
    <property type="molecule type" value="Genomic_DNA"/>
</dbReference>
<dbReference type="OrthoDB" id="399202at2"/>
<evidence type="ECO:0000313" key="3">
    <source>
        <dbReference type="Proteomes" id="UP000031641"/>
    </source>
</evidence>
<dbReference type="KEGG" id="mcan:MCAN360_0774"/>